<keyword evidence="5" id="KW-0572">Peptidoglycan-anchor</keyword>
<dbReference type="GO" id="GO:0030313">
    <property type="term" value="C:cell envelope"/>
    <property type="evidence" value="ECO:0007669"/>
    <property type="project" value="UniProtKB-SubCell"/>
</dbReference>
<dbReference type="SUPFAM" id="SSF158911">
    <property type="entry name" value="NEAT domain-like"/>
    <property type="match status" value="1"/>
</dbReference>
<dbReference type="Proteomes" id="UP000824082">
    <property type="component" value="Unassembled WGS sequence"/>
</dbReference>
<feature type="domain" description="Gram-positive cocci surface proteins LPxTG" evidence="8">
    <location>
        <begin position="830"/>
        <end position="867"/>
    </location>
</feature>
<reference evidence="10" key="2">
    <citation type="journal article" date="2021" name="PeerJ">
        <title>Extensive microbial diversity within the chicken gut microbiome revealed by metagenomics and culture.</title>
        <authorList>
            <person name="Gilroy R."/>
            <person name="Ravi A."/>
            <person name="Getino M."/>
            <person name="Pursley I."/>
            <person name="Horton D.L."/>
            <person name="Alikhan N.F."/>
            <person name="Baker D."/>
            <person name="Gharbi K."/>
            <person name="Hall N."/>
            <person name="Watson M."/>
            <person name="Adriaenssens E.M."/>
            <person name="Foster-Nyarko E."/>
            <person name="Jarju S."/>
            <person name="Secka A."/>
            <person name="Antonio M."/>
            <person name="Oren A."/>
            <person name="Chaudhuri R.R."/>
            <person name="La Ragione R."/>
            <person name="Hildebrand F."/>
            <person name="Pallen M.J."/>
        </authorList>
    </citation>
    <scope>NUCLEOTIDE SEQUENCE</scope>
    <source>
        <strain evidence="10">4509</strain>
    </source>
</reference>
<evidence type="ECO:0000259" key="9">
    <source>
        <dbReference type="PROSITE" id="PS50978"/>
    </source>
</evidence>
<sequence>MTTAKQSWLQRGLSLLLSLTLVCSLFTIGAAGASAATLEPTTPIQKIDVPVEDGVYYADIDLWHATMNQSSMGNAALRGSTTFEANHPEDADYQAIIVVKDNTATAIVEFMPMGFIGQYGFMMELEGVDAKYLTQFGAVFDTVGDPDAASFTSMEVLTRHLTQEGTTVYDSYNDPDSPTVYDGSTMRPAGFGYDYERPLDIEDVPYAHLISVDVTPIWVQFEDSTKPVAAEDYTYENSAYVHVFVPVMYSILPTSGDQYARMKVDWTSLEKIENPEENLQYCLWNAKQISGTAYTSESYENLQNAIGEVTETMERVWPSADISMSGSGSTAQPILEQKEFTAEEQAAMVQKLNDAMDGLEEIGDKTNLNAVIAEAETKVEEDYTPDSWAAFQESLESAKAVQADEDAGVSQVTSAAQALTEAISGLTLRADTTELAALVAQAKEITRGNYTEESWDALQHAIAAAQEALENPNLSQSDVNGQALTLQNAMDGLVEEGTLDKNNLEDGVYSIYGEMVKTNREETSMSNDAINHYIKLTVEDGQYYLNMDFNGLAYLNRFGYLAELSYYDNGYTYGQYGAIEGTLIPATVLSTQKNADGSDLYDEFNQAGGSYEGKLYPDQVKFPLVADALADQDGYVPLHVFVPVMEDISAGTGDQDVLLKLDWSTLTKTTEDDPNFEPADPVEQSPAVDFTDSATGVMVSADKGVFEEGVQIVVSETTQGADYDAAASSLSDVGKKFKLYDVNFLDADGNEVAPNGTVSIRFPVAAGYDSANLAVYRLADSGKVLVRGTVEDGYYTVSTRTAGAYVLVEKGSTITDAENTQNVSNGDTAVPQTGDDSNVAAYALLALAAAGMMGLALVVRKRKAEKK</sequence>
<keyword evidence="4 7" id="KW-0732">Signal</keyword>
<evidence type="ECO:0000313" key="11">
    <source>
        <dbReference type="Proteomes" id="UP000824082"/>
    </source>
</evidence>
<keyword evidence="2" id="KW-0134">Cell wall</keyword>
<dbReference type="Pfam" id="PF05031">
    <property type="entry name" value="NEAT"/>
    <property type="match status" value="1"/>
</dbReference>
<dbReference type="Pfam" id="PF07554">
    <property type="entry name" value="FIVAR"/>
    <property type="match status" value="2"/>
</dbReference>
<evidence type="ECO:0000256" key="2">
    <source>
        <dbReference type="ARBA" id="ARBA00022512"/>
    </source>
</evidence>
<evidence type="ECO:0000259" key="8">
    <source>
        <dbReference type="PROSITE" id="PS50847"/>
    </source>
</evidence>
<dbReference type="SMART" id="SM00725">
    <property type="entry name" value="NEAT"/>
    <property type="match status" value="1"/>
</dbReference>
<name>A0A9D1LI92_9FIRM</name>
<dbReference type="PROSITE" id="PS50847">
    <property type="entry name" value="GRAM_POS_ANCHORING"/>
    <property type="match status" value="1"/>
</dbReference>
<feature type="chain" id="PRO_5038562274" evidence="7">
    <location>
        <begin position="36"/>
        <end position="867"/>
    </location>
</feature>
<reference evidence="10" key="1">
    <citation type="submission" date="2020-10" db="EMBL/GenBank/DDBJ databases">
        <authorList>
            <person name="Gilroy R."/>
        </authorList>
    </citation>
    <scope>NUCLEOTIDE SEQUENCE</scope>
    <source>
        <strain evidence="10">4509</strain>
    </source>
</reference>
<dbReference type="InterPro" id="IPR037250">
    <property type="entry name" value="NEAT_dom_sf"/>
</dbReference>
<gene>
    <name evidence="10" type="ORF">IAD19_03710</name>
</gene>
<evidence type="ECO:0000256" key="5">
    <source>
        <dbReference type="ARBA" id="ARBA00023088"/>
    </source>
</evidence>
<keyword evidence="3" id="KW-0964">Secreted</keyword>
<evidence type="ECO:0000256" key="6">
    <source>
        <dbReference type="SAM" id="Phobius"/>
    </source>
</evidence>
<evidence type="ECO:0000256" key="4">
    <source>
        <dbReference type="ARBA" id="ARBA00022729"/>
    </source>
</evidence>
<feature type="signal peptide" evidence="7">
    <location>
        <begin position="1"/>
        <end position="35"/>
    </location>
</feature>
<evidence type="ECO:0000256" key="1">
    <source>
        <dbReference type="ARBA" id="ARBA00004196"/>
    </source>
</evidence>
<dbReference type="InterPro" id="IPR019931">
    <property type="entry name" value="LPXTG_anchor"/>
</dbReference>
<dbReference type="InterPro" id="IPR006635">
    <property type="entry name" value="NEAT_dom"/>
</dbReference>
<dbReference type="NCBIfam" id="TIGR01167">
    <property type="entry name" value="LPXTG_anchor"/>
    <property type="match status" value="1"/>
</dbReference>
<accession>A0A9D1LI92</accession>
<comment type="caution">
    <text evidence="10">The sequence shown here is derived from an EMBL/GenBank/DDBJ whole genome shotgun (WGS) entry which is preliminary data.</text>
</comment>
<evidence type="ECO:0000313" key="10">
    <source>
        <dbReference type="EMBL" id="HIU41638.1"/>
    </source>
</evidence>
<dbReference type="CDD" id="cd06920">
    <property type="entry name" value="NEAT"/>
    <property type="match status" value="1"/>
</dbReference>
<evidence type="ECO:0000256" key="7">
    <source>
        <dbReference type="SAM" id="SignalP"/>
    </source>
</evidence>
<dbReference type="Gene3D" id="1.20.1270.90">
    <property type="entry name" value="AF1782-like"/>
    <property type="match status" value="1"/>
</dbReference>
<keyword evidence="6" id="KW-0812">Transmembrane</keyword>
<dbReference type="Gene3D" id="1.20.1270.70">
    <property type="entry name" value="Designed single chain three-helix bundle"/>
    <property type="match status" value="1"/>
</dbReference>
<protein>
    <submittedName>
        <fullName evidence="10">NEAT domain-containing protein</fullName>
    </submittedName>
</protein>
<evidence type="ECO:0000256" key="3">
    <source>
        <dbReference type="ARBA" id="ARBA00022525"/>
    </source>
</evidence>
<dbReference type="Gene3D" id="2.60.40.1850">
    <property type="match status" value="1"/>
</dbReference>
<organism evidence="10 11">
    <name type="scientific">Candidatus Egerieicola faecale</name>
    <dbReference type="NCBI Taxonomy" id="2840774"/>
    <lineage>
        <taxon>Bacteria</taxon>
        <taxon>Bacillati</taxon>
        <taxon>Bacillota</taxon>
        <taxon>Clostridia</taxon>
        <taxon>Eubacteriales</taxon>
        <taxon>Oscillospiraceae</taxon>
        <taxon>Oscillospiraceae incertae sedis</taxon>
        <taxon>Candidatus Egerieicola</taxon>
    </lineage>
</organism>
<dbReference type="PROSITE" id="PS50978">
    <property type="entry name" value="NEAT"/>
    <property type="match status" value="1"/>
</dbReference>
<dbReference type="EMBL" id="DVMX01000071">
    <property type="protein sequence ID" value="HIU41638.1"/>
    <property type="molecule type" value="Genomic_DNA"/>
</dbReference>
<feature type="transmembrane region" description="Helical" evidence="6">
    <location>
        <begin position="839"/>
        <end position="859"/>
    </location>
</feature>
<keyword evidence="6" id="KW-0472">Membrane</keyword>
<proteinExistence type="predicted"/>
<keyword evidence="6" id="KW-1133">Transmembrane helix</keyword>
<dbReference type="AlphaFoldDB" id="A0A9D1LI92"/>
<comment type="subcellular location">
    <subcellularLocation>
        <location evidence="1">Cell envelope</location>
    </subcellularLocation>
</comment>
<feature type="domain" description="NEAT" evidence="9">
    <location>
        <begin position="504"/>
        <end position="648"/>
    </location>
</feature>